<feature type="region of interest" description="Disordered" evidence="1">
    <location>
        <begin position="465"/>
        <end position="539"/>
    </location>
</feature>
<organism evidence="2 3">
    <name type="scientific">Batrachochytrium salamandrivorans</name>
    <dbReference type="NCBI Taxonomy" id="1357716"/>
    <lineage>
        <taxon>Eukaryota</taxon>
        <taxon>Fungi</taxon>
        <taxon>Fungi incertae sedis</taxon>
        <taxon>Chytridiomycota</taxon>
        <taxon>Chytridiomycota incertae sedis</taxon>
        <taxon>Chytridiomycetes</taxon>
        <taxon>Rhizophydiales</taxon>
        <taxon>Rhizophydiales incertae sedis</taxon>
        <taxon>Batrachochytrium</taxon>
    </lineage>
</organism>
<feature type="region of interest" description="Disordered" evidence="1">
    <location>
        <begin position="292"/>
        <end position="346"/>
    </location>
</feature>
<accession>A0ABQ8EWM3</accession>
<name>A0ABQ8EWM3_9FUNG</name>
<evidence type="ECO:0008006" key="4">
    <source>
        <dbReference type="Google" id="ProtNLM"/>
    </source>
</evidence>
<gene>
    <name evidence="2" type="ORF">BASA50_011247</name>
</gene>
<reference evidence="2 3" key="1">
    <citation type="submission" date="2021-02" db="EMBL/GenBank/DDBJ databases">
        <title>Variation within the Batrachochytrium salamandrivorans European outbreak.</title>
        <authorList>
            <person name="Kelly M."/>
            <person name="Pasmans F."/>
            <person name="Shea T.P."/>
            <person name="Munoz J.F."/>
            <person name="Carranza S."/>
            <person name="Cuomo C.A."/>
            <person name="Martel A."/>
        </authorList>
    </citation>
    <scope>NUCLEOTIDE SEQUENCE [LARGE SCALE GENOMIC DNA]</scope>
    <source>
        <strain evidence="2 3">AMFP18/2</strain>
    </source>
</reference>
<dbReference type="EMBL" id="JAFCIX010000555">
    <property type="protein sequence ID" value="KAH6587643.1"/>
    <property type="molecule type" value="Genomic_DNA"/>
</dbReference>
<dbReference type="Proteomes" id="UP001648503">
    <property type="component" value="Unassembled WGS sequence"/>
</dbReference>
<comment type="caution">
    <text evidence="2">The sequence shown here is derived from an EMBL/GenBank/DDBJ whole genome shotgun (WGS) entry which is preliminary data.</text>
</comment>
<feature type="compositionally biased region" description="Polar residues" evidence="1">
    <location>
        <begin position="512"/>
        <end position="539"/>
    </location>
</feature>
<feature type="compositionally biased region" description="Basic and acidic residues" evidence="1">
    <location>
        <begin position="415"/>
        <end position="426"/>
    </location>
</feature>
<sequence>MSSLRLNVTVCVAKTVEDAGLGVDDAEGDWISQTNVLVVVPSRSKVSTLPELLRRLWTEVQAHCHRQVLKLSDDMVLRNSSGSIVPFSLVTSEAFDNGEKITAITWLSTVNSCEEYHSTPSPTNISGAKRKRLLDRDDFPVKYDNYETESEVYQELESDHVDENDILESRRELDTDGEGSSKLMEYLNDDVHRMKRTENRPQPERSCVSNGTNEYFINAHTFSKAQSVDGLSASNNVNSQADGQRHKGIPGTMATLQSRGVSNVALQEDHVTLPIEADRVVLGSISQIVSDSEGAEDVEEAQAGSDATIQLMGSDDDSDDLTTSNDDREDGASPLFPSQPGLAVKTDDSTISIGSIKLSTQVDNTSDIETNDLSPSRVHIEPEDEMPSDDSFGVDMNEEVGSNSDVKQANLFKTQGKERQTSKSDEVLEGSDATIDENQPISNTNGVECTNIVNKPGTGKNVCFDDGDPDILNDEPYVNGSTTDSSDDDNGSEEALVQNSAPLYSLPRIPLTQASLPPSPYVTSRSSNSFPHSTTLPKSHLSFSSLNDIAASSFKTMNHNNVRQAAATANSLSSDDSSLDDSDDSQSSKDNSSASDSDSSSDKPNVRLAGKKPKKRMSLLMKLAKDVGPSPSHKS</sequence>
<protein>
    <recommendedName>
        <fullName evidence="4">BRCT domain-containing protein</fullName>
    </recommendedName>
</protein>
<evidence type="ECO:0000313" key="3">
    <source>
        <dbReference type="Proteomes" id="UP001648503"/>
    </source>
</evidence>
<feature type="compositionally biased region" description="Polar residues" evidence="1">
    <location>
        <begin position="436"/>
        <end position="448"/>
    </location>
</feature>
<evidence type="ECO:0000313" key="2">
    <source>
        <dbReference type="EMBL" id="KAH6587643.1"/>
    </source>
</evidence>
<feature type="region of interest" description="Disordered" evidence="1">
    <location>
        <begin position="565"/>
        <end position="635"/>
    </location>
</feature>
<feature type="compositionally biased region" description="Low complexity" evidence="1">
    <location>
        <begin position="588"/>
        <end position="598"/>
    </location>
</feature>
<feature type="compositionally biased region" description="Polar residues" evidence="1">
    <location>
        <begin position="400"/>
        <end position="413"/>
    </location>
</feature>
<feature type="region of interest" description="Disordered" evidence="1">
    <location>
        <begin position="394"/>
        <end position="448"/>
    </location>
</feature>
<proteinExistence type="predicted"/>
<keyword evidence="3" id="KW-1185">Reference proteome</keyword>
<evidence type="ECO:0000256" key="1">
    <source>
        <dbReference type="SAM" id="MobiDB-lite"/>
    </source>
</evidence>